<feature type="domain" description="HTH lysR-type" evidence="5">
    <location>
        <begin position="2"/>
        <end position="59"/>
    </location>
</feature>
<keyword evidence="3" id="KW-0238">DNA-binding</keyword>
<dbReference type="InterPro" id="IPR058163">
    <property type="entry name" value="LysR-type_TF_proteobact-type"/>
</dbReference>
<dbReference type="InterPro" id="IPR036388">
    <property type="entry name" value="WH-like_DNA-bd_sf"/>
</dbReference>
<evidence type="ECO:0000256" key="2">
    <source>
        <dbReference type="ARBA" id="ARBA00023015"/>
    </source>
</evidence>
<dbReference type="SUPFAM" id="SSF53850">
    <property type="entry name" value="Periplasmic binding protein-like II"/>
    <property type="match status" value="1"/>
</dbReference>
<protein>
    <submittedName>
        <fullName evidence="6">HTH-type transcriptional regulator DmlR</fullName>
    </submittedName>
    <submittedName>
        <fullName evidence="7">LysR family transcriptional regulator</fullName>
    </submittedName>
</protein>
<dbReference type="InterPro" id="IPR036390">
    <property type="entry name" value="WH_DNA-bd_sf"/>
</dbReference>
<dbReference type="EMBL" id="CP061855">
    <property type="protein sequence ID" value="QOD58219.1"/>
    <property type="molecule type" value="Genomic_DNA"/>
</dbReference>
<dbReference type="CDD" id="cd08422">
    <property type="entry name" value="PBP2_CrgA_like"/>
    <property type="match status" value="1"/>
</dbReference>
<dbReference type="PANTHER" id="PTHR30537:SF5">
    <property type="entry name" value="HTH-TYPE TRANSCRIPTIONAL ACTIVATOR TTDR-RELATED"/>
    <property type="match status" value="1"/>
</dbReference>
<name>A0A1V1VE27_PHODP</name>
<dbReference type="Pfam" id="PF00126">
    <property type="entry name" value="HTH_1"/>
    <property type="match status" value="1"/>
</dbReference>
<evidence type="ECO:0000256" key="4">
    <source>
        <dbReference type="ARBA" id="ARBA00023163"/>
    </source>
</evidence>
<dbReference type="GO" id="GO:0003700">
    <property type="term" value="F:DNA-binding transcription factor activity"/>
    <property type="evidence" value="ECO:0007669"/>
    <property type="project" value="InterPro"/>
</dbReference>
<dbReference type="SUPFAM" id="SSF46785">
    <property type="entry name" value="Winged helix' DNA-binding domain"/>
    <property type="match status" value="1"/>
</dbReference>
<proteinExistence type="inferred from homology"/>
<evidence type="ECO:0000313" key="7">
    <source>
        <dbReference type="EMBL" id="QOD58219.1"/>
    </source>
</evidence>
<dbReference type="Proteomes" id="UP000516656">
    <property type="component" value="Chromosome 2"/>
</dbReference>
<organism evidence="7 9">
    <name type="scientific">Photobacterium damsela subsp. piscicida</name>
    <name type="common">Pasteurella piscicida</name>
    <dbReference type="NCBI Taxonomy" id="38294"/>
    <lineage>
        <taxon>Bacteria</taxon>
        <taxon>Pseudomonadati</taxon>
        <taxon>Pseudomonadota</taxon>
        <taxon>Gammaproteobacteria</taxon>
        <taxon>Vibrionales</taxon>
        <taxon>Vibrionaceae</taxon>
        <taxon>Photobacterium</taxon>
    </lineage>
</organism>
<evidence type="ECO:0000259" key="5">
    <source>
        <dbReference type="PROSITE" id="PS50931"/>
    </source>
</evidence>
<dbReference type="PANTHER" id="PTHR30537">
    <property type="entry name" value="HTH-TYPE TRANSCRIPTIONAL REGULATOR"/>
    <property type="match status" value="1"/>
</dbReference>
<reference evidence="7 9" key="3">
    <citation type="submission" date="2020-09" db="EMBL/GenBank/DDBJ databases">
        <title>Complete, closed and curated genome sequences of Photobacterium damselae subsp. piscicida isolates from Australia indicate localised evolution and additional plasmid-borne pathogenicity mechanisms.</title>
        <authorList>
            <person name="Baseggio L."/>
            <person name="Silayeva O."/>
            <person name="Buller N."/>
            <person name="Landos M."/>
            <person name="Engelstaedter J."/>
            <person name="Barnes A.C."/>
        </authorList>
    </citation>
    <scope>NUCLEOTIDE SEQUENCE [LARGE SCALE GENOMIC DNA]</scope>
    <source>
        <strain evidence="7 9">AS-16-0540-1</strain>
    </source>
</reference>
<comment type="similarity">
    <text evidence="1">Belongs to the LysR transcriptional regulatory family.</text>
</comment>
<evidence type="ECO:0000313" key="6">
    <source>
        <dbReference type="EMBL" id="BAX55468.1"/>
    </source>
</evidence>
<dbReference type="AlphaFoldDB" id="A0A1V1VE27"/>
<dbReference type="InterPro" id="IPR000847">
    <property type="entry name" value="LysR_HTH_N"/>
</dbReference>
<dbReference type="GO" id="GO:0043565">
    <property type="term" value="F:sequence-specific DNA binding"/>
    <property type="evidence" value="ECO:0007669"/>
    <property type="project" value="TreeGrafter"/>
</dbReference>
<dbReference type="EMBL" id="AP018046">
    <property type="protein sequence ID" value="BAX55468.1"/>
    <property type="molecule type" value="Genomic_DNA"/>
</dbReference>
<evidence type="ECO:0000256" key="1">
    <source>
        <dbReference type="ARBA" id="ARBA00009437"/>
    </source>
</evidence>
<gene>
    <name evidence="7" type="ORF">IC627_20865</name>
    <name evidence="6" type="ORF">PDPUS_2_00882</name>
</gene>
<reference evidence="6" key="1">
    <citation type="journal article" date="2017" name="Genome Announc.">
        <title>Whole-Genome Sequence of Photobacterium damselae subsp. piscicida Strain 91-197, Isolated from Hybrid Striped Bass (Morone sp.) in the United States.</title>
        <authorList>
            <person name="Teru Y."/>
            <person name="Hikima J."/>
            <person name="Kono T."/>
            <person name="Sakai M."/>
            <person name="Takano T."/>
            <person name="Hawke J.P."/>
            <person name="Takeyama H."/>
            <person name="Aoki T."/>
        </authorList>
    </citation>
    <scope>NUCLEOTIDE SEQUENCE</scope>
    <source>
        <strain evidence="6">91-197</strain>
    </source>
</reference>
<dbReference type="Gene3D" id="3.40.190.290">
    <property type="match status" value="1"/>
</dbReference>
<dbReference type="FunFam" id="1.10.10.10:FF:000001">
    <property type="entry name" value="LysR family transcriptional regulator"/>
    <property type="match status" value="1"/>
</dbReference>
<dbReference type="PROSITE" id="PS50931">
    <property type="entry name" value="HTH_LYSR"/>
    <property type="match status" value="1"/>
</dbReference>
<keyword evidence="2" id="KW-0805">Transcription regulation</keyword>
<dbReference type="RefSeq" id="WP_086958747.1">
    <property type="nucleotide sequence ID" value="NZ_AP018046.1"/>
</dbReference>
<dbReference type="Gene3D" id="1.10.10.10">
    <property type="entry name" value="Winged helix-like DNA-binding domain superfamily/Winged helix DNA-binding domain"/>
    <property type="match status" value="1"/>
</dbReference>
<evidence type="ECO:0000313" key="9">
    <source>
        <dbReference type="Proteomes" id="UP000516656"/>
    </source>
</evidence>
<evidence type="ECO:0000313" key="8">
    <source>
        <dbReference type="Proteomes" id="UP000218676"/>
    </source>
</evidence>
<reference evidence="8" key="2">
    <citation type="submission" date="2017-05" db="EMBL/GenBank/DDBJ databases">
        <title>Whole genome sequence of fish pathogenic bacteria, Photobacterium damselae subsp. piscicida, strain 91-197, isolated from hybrid striped bass (Morone sp.) in USA.</title>
        <authorList>
            <person name="Teru Y."/>
            <person name="Hikima J."/>
            <person name="Kono T."/>
            <person name="Sakai M."/>
            <person name="Takano T."/>
            <person name="Hawke J.P."/>
            <person name="Takeyama H."/>
            <person name="Aoki T."/>
        </authorList>
    </citation>
    <scope>NUCLEOTIDE SEQUENCE [LARGE SCALE GENOMIC DNA]</scope>
    <source>
        <strain evidence="8">91-197</strain>
    </source>
</reference>
<dbReference type="Proteomes" id="UP000218676">
    <property type="component" value="Chromosome 2"/>
</dbReference>
<dbReference type="InterPro" id="IPR005119">
    <property type="entry name" value="LysR_subst-bd"/>
</dbReference>
<dbReference type="GO" id="GO:0006351">
    <property type="term" value="P:DNA-templated transcription"/>
    <property type="evidence" value="ECO:0007669"/>
    <property type="project" value="TreeGrafter"/>
</dbReference>
<accession>A0A1V1VE27</accession>
<keyword evidence="4" id="KW-0804">Transcription</keyword>
<dbReference type="Pfam" id="PF03466">
    <property type="entry name" value="LysR_substrate"/>
    <property type="match status" value="1"/>
</dbReference>
<evidence type="ECO:0000256" key="3">
    <source>
        <dbReference type="ARBA" id="ARBA00023125"/>
    </source>
</evidence>
<sequence>MISIDDMMIFAQVVENQSFTQAAETLNLGKSRVSQIITKLETELDTRLLNRTIRSLSLTDAGEIYYKKCRLIREIALEANTEITDTTHRPSGTIRISTPSFALIDVLSEFMHLHPEINLDIIESDSYSNLIESRCDLAVRASSALEDSSLYAIKMGYFCDMLCASPEYLEKVGMINHPQDLLNLDWISHEIVHSSNVLRLTSCNGQTISLKHKPKIQVRTTASVKGFVLNHLGFAIMPSFVIRDELNSGQLIRILPQAHDLQIPFYIVYQEKSLMPLRVRTLIEFLKQKGDCYQL</sequence>